<keyword evidence="1" id="KW-0472">Membrane</keyword>
<dbReference type="EMBL" id="FOCL01000022">
    <property type="protein sequence ID" value="SEP10495.1"/>
    <property type="molecule type" value="Genomic_DNA"/>
</dbReference>
<gene>
    <name evidence="2" type="ORF">SAMN05192574_12246</name>
</gene>
<protein>
    <submittedName>
        <fullName evidence="2">Uncharacterized protein</fullName>
    </submittedName>
</protein>
<evidence type="ECO:0000256" key="1">
    <source>
        <dbReference type="SAM" id="Phobius"/>
    </source>
</evidence>
<keyword evidence="1" id="KW-0812">Transmembrane</keyword>
<evidence type="ECO:0000313" key="2">
    <source>
        <dbReference type="EMBL" id="SEP10495.1"/>
    </source>
</evidence>
<accession>A0A1H8V4Z5</accession>
<sequence length="204" mass="24081">MDKQQITDQIKWMIADGNTDHEIEALLVGEGVTRAEAKRTVAIIKHELFPDEYPEFIEPDKRRNYWWPALLSIAVILGALYYWHQHKLNIAEREITPADMILLMKAGPGVYTTELNKINKGWAFDQDKDRWENKKRKTALAVRMEQLLYMCPALHDRSFQDYLENHDFRDIVYSKPGSKIYQNNEFMFTIQTNDSYTMISLAYR</sequence>
<keyword evidence="1" id="KW-1133">Transmembrane helix</keyword>
<evidence type="ECO:0000313" key="3">
    <source>
        <dbReference type="Proteomes" id="UP000198942"/>
    </source>
</evidence>
<organism evidence="2 3">
    <name type="scientific">Mucilaginibacter gossypiicola</name>
    <dbReference type="NCBI Taxonomy" id="551995"/>
    <lineage>
        <taxon>Bacteria</taxon>
        <taxon>Pseudomonadati</taxon>
        <taxon>Bacteroidota</taxon>
        <taxon>Sphingobacteriia</taxon>
        <taxon>Sphingobacteriales</taxon>
        <taxon>Sphingobacteriaceae</taxon>
        <taxon>Mucilaginibacter</taxon>
    </lineage>
</organism>
<keyword evidence="3" id="KW-1185">Reference proteome</keyword>
<name>A0A1H8V4Z5_9SPHI</name>
<feature type="transmembrane region" description="Helical" evidence="1">
    <location>
        <begin position="65"/>
        <end position="83"/>
    </location>
</feature>
<dbReference type="AlphaFoldDB" id="A0A1H8V4Z5"/>
<dbReference type="Proteomes" id="UP000198942">
    <property type="component" value="Unassembled WGS sequence"/>
</dbReference>
<reference evidence="3" key="1">
    <citation type="submission" date="2016-10" db="EMBL/GenBank/DDBJ databases">
        <authorList>
            <person name="Varghese N."/>
            <person name="Submissions S."/>
        </authorList>
    </citation>
    <scope>NUCLEOTIDE SEQUENCE [LARGE SCALE GENOMIC DNA]</scope>
    <source>
        <strain evidence="3">Gh-48</strain>
    </source>
</reference>
<proteinExistence type="predicted"/>
<dbReference type="RefSeq" id="WP_091222703.1">
    <property type="nucleotide sequence ID" value="NZ_FOCL01000022.1"/>
</dbReference>
<dbReference type="OrthoDB" id="791056at2"/>